<sequence length="202" mass="21860">MSRDTIFAKIRAALEPIPEKAAHPGFEREAIVSPTRLRGSLKEAFERNLGAVHGRTMDSPETLAVFLKEQGCTTGYCDPTLMIPLGKALSAAGIEVLTRYDRAHYEDYRFGITRASGAIAETGSIILDDAHTADRLAALSPWVHVAVLSRSQIHRSIPDALAQLGPSRNVIWVTGPSKTADVEGILIEGVHGPGEQIAYFTD</sequence>
<dbReference type="Gene3D" id="3.40.50.10420">
    <property type="entry name" value="NagB/RpiA/CoA transferase-like"/>
    <property type="match status" value="1"/>
</dbReference>
<organism evidence="2 3">
    <name type="scientific">Haloferula sargassicola</name>
    <dbReference type="NCBI Taxonomy" id="490096"/>
    <lineage>
        <taxon>Bacteria</taxon>
        <taxon>Pseudomonadati</taxon>
        <taxon>Verrucomicrobiota</taxon>
        <taxon>Verrucomicrobiia</taxon>
        <taxon>Verrucomicrobiales</taxon>
        <taxon>Verrucomicrobiaceae</taxon>
        <taxon>Haloferula</taxon>
    </lineage>
</organism>
<accession>A0ABP9UJL8</accession>
<dbReference type="InterPro" id="IPR037171">
    <property type="entry name" value="NagB/RpiA_transferase-like"/>
</dbReference>
<protein>
    <submittedName>
        <fullName evidence="2">Lactate utilization protein C</fullName>
    </submittedName>
</protein>
<proteinExistence type="predicted"/>
<evidence type="ECO:0000313" key="3">
    <source>
        <dbReference type="Proteomes" id="UP001476282"/>
    </source>
</evidence>
<dbReference type="SUPFAM" id="SSF100950">
    <property type="entry name" value="NagB/RpiA/CoA transferase-like"/>
    <property type="match status" value="1"/>
</dbReference>
<comment type="caution">
    <text evidence="2">The sequence shown here is derived from an EMBL/GenBank/DDBJ whole genome shotgun (WGS) entry which is preliminary data.</text>
</comment>
<name>A0ABP9UJL8_9BACT</name>
<gene>
    <name evidence="2" type="primary">lutC</name>
    <name evidence="2" type="ORF">Hsar01_00076</name>
</gene>
<evidence type="ECO:0000313" key="2">
    <source>
        <dbReference type="EMBL" id="GAA5480872.1"/>
    </source>
</evidence>
<keyword evidence="3" id="KW-1185">Reference proteome</keyword>
<dbReference type="EMBL" id="BAABRI010000001">
    <property type="protein sequence ID" value="GAA5480872.1"/>
    <property type="molecule type" value="Genomic_DNA"/>
</dbReference>
<dbReference type="InterPro" id="IPR024185">
    <property type="entry name" value="FTHF_cligase-like_sf"/>
</dbReference>
<dbReference type="Proteomes" id="UP001476282">
    <property type="component" value="Unassembled WGS sequence"/>
</dbReference>
<dbReference type="InterPro" id="IPR003741">
    <property type="entry name" value="LUD_dom"/>
</dbReference>
<dbReference type="Pfam" id="PF02589">
    <property type="entry name" value="LUD_dom"/>
    <property type="match status" value="1"/>
</dbReference>
<reference evidence="2 3" key="1">
    <citation type="submission" date="2024-02" db="EMBL/GenBank/DDBJ databases">
        <title>Haloferula sargassicola NBRC 104335.</title>
        <authorList>
            <person name="Ichikawa N."/>
            <person name="Katano-Makiyama Y."/>
            <person name="Hidaka K."/>
        </authorList>
    </citation>
    <scope>NUCLEOTIDE SEQUENCE [LARGE SCALE GENOMIC DNA]</scope>
    <source>
        <strain evidence="2 3">NBRC 104335</strain>
    </source>
</reference>
<dbReference type="PANTHER" id="PTHR43682:SF1">
    <property type="entry name" value="LACTATE UTILIZATION PROTEIN C"/>
    <property type="match status" value="1"/>
</dbReference>
<feature type="domain" description="LUD" evidence="1">
    <location>
        <begin position="102"/>
        <end position="196"/>
    </location>
</feature>
<evidence type="ECO:0000259" key="1">
    <source>
        <dbReference type="Pfam" id="PF02589"/>
    </source>
</evidence>
<dbReference type="PANTHER" id="PTHR43682">
    <property type="entry name" value="LACTATE UTILIZATION PROTEIN C"/>
    <property type="match status" value="1"/>
</dbReference>
<dbReference type="RefSeq" id="WP_353565031.1">
    <property type="nucleotide sequence ID" value="NZ_BAABRI010000001.1"/>
</dbReference>